<evidence type="ECO:0000259" key="2">
    <source>
        <dbReference type="Pfam" id="PF01145"/>
    </source>
</evidence>
<accession>A0A2K9BL85</accession>
<dbReference type="PANTHER" id="PTHR43327">
    <property type="entry name" value="STOMATIN-LIKE PROTEIN 2, MITOCHONDRIAL"/>
    <property type="match status" value="1"/>
</dbReference>
<dbReference type="PANTHER" id="PTHR43327:SF31">
    <property type="entry name" value="HYPERSENSITIVE-INDUCED RESPONSE PROTEIN 2"/>
    <property type="match status" value="1"/>
</dbReference>
<protein>
    <submittedName>
        <fullName evidence="3">Putative secreted protease</fullName>
    </submittedName>
</protein>
<organism evidence="3 4">
    <name type="scientific">Bifidobacterium breve</name>
    <dbReference type="NCBI Taxonomy" id="1685"/>
    <lineage>
        <taxon>Bacteria</taxon>
        <taxon>Bacillati</taxon>
        <taxon>Actinomycetota</taxon>
        <taxon>Actinomycetes</taxon>
        <taxon>Bifidobacteriales</taxon>
        <taxon>Bifidobacteriaceae</taxon>
        <taxon>Bifidobacterium</taxon>
    </lineage>
</organism>
<dbReference type="Pfam" id="PF01145">
    <property type="entry name" value="Band_7"/>
    <property type="match status" value="1"/>
</dbReference>
<dbReference type="InterPro" id="IPR001107">
    <property type="entry name" value="Band_7"/>
</dbReference>
<keyword evidence="3" id="KW-0645">Protease</keyword>
<dbReference type="AlphaFoldDB" id="A0A2K9BL85"/>
<gene>
    <name evidence="3" type="ORF">BB215W447A_1284</name>
</gene>
<proteinExistence type="predicted"/>
<dbReference type="InterPro" id="IPR036013">
    <property type="entry name" value="Band_7/SPFH_dom_sf"/>
</dbReference>
<keyword evidence="3" id="KW-0378">Hydrolase</keyword>
<dbReference type="GO" id="GO:0006508">
    <property type="term" value="P:proteolysis"/>
    <property type="evidence" value="ECO:0007669"/>
    <property type="project" value="UniProtKB-KW"/>
</dbReference>
<dbReference type="Gene3D" id="3.30.479.30">
    <property type="entry name" value="Band 7 domain"/>
    <property type="match status" value="1"/>
</dbReference>
<sequence length="174" mass="19062">MPALTLDDAFARNDDVAADVQRTVGQEMGRFGFTVVKTLITAIDPSDQVKNAMDSINAAQREKEATRQRAEAQRIQIETQAAAEAERNRLQGEGQANYRREIADGIVDQIKSLQAVGMNINDVNNVVLFNQYLDVMRSLSESGNAKTVVLPASTPGGYRDLYGQLVNAMETGKE</sequence>
<keyword evidence="1" id="KW-0175">Coiled coil</keyword>
<dbReference type="SUPFAM" id="SSF117892">
    <property type="entry name" value="Band 7/SPFH domain"/>
    <property type="match status" value="1"/>
</dbReference>
<feature type="domain" description="Band 7" evidence="2">
    <location>
        <begin position="3"/>
        <end position="73"/>
    </location>
</feature>
<evidence type="ECO:0000256" key="1">
    <source>
        <dbReference type="SAM" id="Coils"/>
    </source>
</evidence>
<reference evidence="3 4" key="1">
    <citation type="submission" date="2017-05" db="EMBL/GenBank/DDBJ databases">
        <title>Comparative genomics and methylome analysis of the gut commensal Bifidobacterium breve.</title>
        <authorList>
            <person name="Bottacini F."/>
            <person name="Morrissey R."/>
            <person name="Roberts R.J."/>
            <person name="James K."/>
            <person name="van Breen J."/>
            <person name="Egan M."/>
            <person name="Lambert J."/>
            <person name="van Limpt K."/>
            <person name="Stanton C."/>
            <person name="Knol J."/>
            <person name="O' Connell Motherway M."/>
            <person name="van Sinderen D."/>
        </authorList>
    </citation>
    <scope>NUCLEOTIDE SEQUENCE [LARGE SCALE GENOMIC DNA]</scope>
    <source>
        <strain evidence="3 4">215W447a</strain>
    </source>
</reference>
<dbReference type="InterPro" id="IPR050710">
    <property type="entry name" value="Band7/mec-2_domain"/>
</dbReference>
<name>A0A2K9BL85_BIFBR</name>
<evidence type="ECO:0000313" key="3">
    <source>
        <dbReference type="EMBL" id="AUE03300.1"/>
    </source>
</evidence>
<dbReference type="EMBL" id="CP021558">
    <property type="protein sequence ID" value="AUE03300.1"/>
    <property type="molecule type" value="Genomic_DNA"/>
</dbReference>
<feature type="coiled-coil region" evidence="1">
    <location>
        <begin position="49"/>
        <end position="80"/>
    </location>
</feature>
<dbReference type="GO" id="GO:0008233">
    <property type="term" value="F:peptidase activity"/>
    <property type="evidence" value="ECO:0007669"/>
    <property type="project" value="UniProtKB-KW"/>
</dbReference>
<evidence type="ECO:0000313" key="4">
    <source>
        <dbReference type="Proteomes" id="UP000232491"/>
    </source>
</evidence>
<dbReference type="Proteomes" id="UP000232491">
    <property type="component" value="Chromosome"/>
</dbReference>